<sequence length="383" mass="41341">MNIRKRILDESGSVLPIVAVFILFVAVGLSAIVVDGGVLYNQRRQMVTAADAGALSGAREMVLQSRDGTKSKAQIEALSVDAAKKAAIENGADDSDLDSILYIHADASSNNEYGFPYVEVKTTHVTELFFAKIFGINSSPVRARAVARSDKYLNPGIMPLFVVEGYAINKGVILHEKALNIDDTILHYSSQLLDLDGGGGGTNELQSLLNREVQLSQAIISRLGSGIADSEAGFKDFGPTLETWFQKARAFSADPNERKAYMTVFIPVVSKSVVEVKPNDPVTILEYAEFVIVDYFDSPIAPGLASAFEGSGNSSGVLTVDYSAVNGIGADRSVYNPNIPKTAAKFIVGYFTGKTISKSDILNNNYVGTIYDSMSTRRYFLVE</sequence>
<evidence type="ECO:0000313" key="4">
    <source>
        <dbReference type="Proteomes" id="UP000017747"/>
    </source>
</evidence>
<evidence type="ECO:0000256" key="1">
    <source>
        <dbReference type="SAM" id="Phobius"/>
    </source>
</evidence>
<feature type="domain" description="Putative Flp pilus-assembly TadG-like N-terminal" evidence="2">
    <location>
        <begin position="12"/>
        <end position="59"/>
    </location>
</feature>
<dbReference type="AlphaFoldDB" id="V7I830"/>
<evidence type="ECO:0000259" key="2">
    <source>
        <dbReference type="Pfam" id="PF13400"/>
    </source>
</evidence>
<reference evidence="3 4" key="1">
    <citation type="journal article" date="2014" name="Genome Announc.">
        <title>Genome Sequence of Youngiibacter fragilis, the Type Strain of the Genus Youngiibacter.</title>
        <authorList>
            <person name="Wawrik C.B."/>
            <person name="Callaghan A.V."/>
            <person name="Stamps B.W."/>
            <person name="Wawrik B."/>
        </authorList>
    </citation>
    <scope>NUCLEOTIDE SEQUENCE [LARGE SCALE GENOMIC DNA]</scope>
    <source>
        <strain evidence="3 4">232.1</strain>
    </source>
</reference>
<dbReference type="eggNOG" id="COG4655">
    <property type="taxonomic scope" value="Bacteria"/>
</dbReference>
<dbReference type="STRING" id="994573.T472_0206655"/>
<name>V7I830_9CLOT</name>
<dbReference type="InterPro" id="IPR028087">
    <property type="entry name" value="Tad_N"/>
</dbReference>
<dbReference type="Pfam" id="PF13400">
    <property type="entry name" value="Tad"/>
    <property type="match status" value="1"/>
</dbReference>
<keyword evidence="4" id="KW-1185">Reference proteome</keyword>
<evidence type="ECO:0000313" key="3">
    <source>
        <dbReference type="EMBL" id="ETA81404.1"/>
    </source>
</evidence>
<organism evidence="3 4">
    <name type="scientific">Youngiibacter fragilis 232.1</name>
    <dbReference type="NCBI Taxonomy" id="994573"/>
    <lineage>
        <taxon>Bacteria</taxon>
        <taxon>Bacillati</taxon>
        <taxon>Bacillota</taxon>
        <taxon>Clostridia</taxon>
        <taxon>Eubacteriales</taxon>
        <taxon>Clostridiaceae</taxon>
        <taxon>Youngiibacter</taxon>
    </lineage>
</organism>
<dbReference type="Proteomes" id="UP000017747">
    <property type="component" value="Unassembled WGS sequence"/>
</dbReference>
<proteinExistence type="predicted"/>
<dbReference type="EMBL" id="AXUN02000116">
    <property type="protein sequence ID" value="ETA81404.1"/>
    <property type="molecule type" value="Genomic_DNA"/>
</dbReference>
<dbReference type="RefSeq" id="WP_023386357.1">
    <property type="nucleotide sequence ID" value="NZ_AXUN02000116.1"/>
</dbReference>
<comment type="caution">
    <text evidence="3">The sequence shown here is derived from an EMBL/GenBank/DDBJ whole genome shotgun (WGS) entry which is preliminary data.</text>
</comment>
<gene>
    <name evidence="3" type="ORF">T472_0206655</name>
</gene>
<keyword evidence="1" id="KW-1133">Transmembrane helix</keyword>
<keyword evidence="1" id="KW-0472">Membrane</keyword>
<feature type="transmembrane region" description="Helical" evidence="1">
    <location>
        <begin position="12"/>
        <end position="34"/>
    </location>
</feature>
<protein>
    <recommendedName>
        <fullName evidence="2">Putative Flp pilus-assembly TadG-like N-terminal domain-containing protein</fullName>
    </recommendedName>
</protein>
<dbReference type="OrthoDB" id="2830515at2"/>
<accession>V7I830</accession>
<keyword evidence="1" id="KW-0812">Transmembrane</keyword>